<sequence>MTGKKQIKRINLSIQDLIKKNKEKILKDRSEMEKIERKGREVCWKGLTVTNK</sequence>
<reference evidence="1 2" key="1">
    <citation type="submission" date="2019-04" db="EMBL/GenBank/DDBJ databases">
        <title>Bacillus caeni sp. nov., a bacterium isolated from mangrove sediment.</title>
        <authorList>
            <person name="Huang H."/>
            <person name="Mo K."/>
            <person name="Hu Y."/>
        </authorList>
    </citation>
    <scope>NUCLEOTIDE SEQUENCE [LARGE SCALE GENOMIC DNA]</scope>
    <source>
        <strain evidence="1 2">HB172195</strain>
    </source>
</reference>
<gene>
    <name evidence="1" type="ORF">FCL54_16750</name>
</gene>
<dbReference type="InterPro" id="IPR025004">
    <property type="entry name" value="SenN/SenS"/>
</dbReference>
<organism evidence="1 2">
    <name type="scientific">Exobacillus caeni</name>
    <dbReference type="NCBI Taxonomy" id="2574798"/>
    <lineage>
        <taxon>Bacteria</taxon>
        <taxon>Bacillati</taxon>
        <taxon>Bacillota</taxon>
        <taxon>Bacilli</taxon>
        <taxon>Bacillales</taxon>
        <taxon>Guptibacillaceae</taxon>
        <taxon>Exobacillus</taxon>
    </lineage>
</organism>
<name>A0A5R9F0U8_9BACL</name>
<accession>A0A5R9F0U8</accession>
<comment type="caution">
    <text evidence="1">The sequence shown here is derived from an EMBL/GenBank/DDBJ whole genome shotgun (WGS) entry which is preliminary data.</text>
</comment>
<dbReference type="Pfam" id="PF13040">
    <property type="entry name" value="Fur_reg_FbpB"/>
    <property type="match status" value="1"/>
</dbReference>
<dbReference type="Proteomes" id="UP000308230">
    <property type="component" value="Unassembled WGS sequence"/>
</dbReference>
<dbReference type="RefSeq" id="WP_138127898.1">
    <property type="nucleotide sequence ID" value="NZ_SWLG01000013.1"/>
</dbReference>
<dbReference type="AlphaFoldDB" id="A0A5R9F0U8"/>
<proteinExistence type="predicted"/>
<evidence type="ECO:0000313" key="2">
    <source>
        <dbReference type="Proteomes" id="UP000308230"/>
    </source>
</evidence>
<dbReference type="EMBL" id="SWLG01000013">
    <property type="protein sequence ID" value="TLS36040.1"/>
    <property type="molecule type" value="Genomic_DNA"/>
</dbReference>
<evidence type="ECO:0000313" key="1">
    <source>
        <dbReference type="EMBL" id="TLS36040.1"/>
    </source>
</evidence>
<protein>
    <submittedName>
        <fullName evidence="1">FbpB family small basic protein</fullName>
    </submittedName>
</protein>
<keyword evidence="2" id="KW-1185">Reference proteome</keyword>